<accession>A0A0V1KJA7</accession>
<dbReference type="EMBL" id="JYDW01001684">
    <property type="protein sequence ID" value="KRZ46965.1"/>
    <property type="molecule type" value="Genomic_DNA"/>
</dbReference>
<dbReference type="Proteomes" id="UP000054721">
    <property type="component" value="Unassembled WGS sequence"/>
</dbReference>
<organism evidence="1 2">
    <name type="scientific">Trichinella nativa</name>
    <dbReference type="NCBI Taxonomy" id="6335"/>
    <lineage>
        <taxon>Eukaryota</taxon>
        <taxon>Metazoa</taxon>
        <taxon>Ecdysozoa</taxon>
        <taxon>Nematoda</taxon>
        <taxon>Enoplea</taxon>
        <taxon>Dorylaimia</taxon>
        <taxon>Trichinellida</taxon>
        <taxon>Trichinellidae</taxon>
        <taxon>Trichinella</taxon>
    </lineage>
</organism>
<evidence type="ECO:0000313" key="2">
    <source>
        <dbReference type="Proteomes" id="UP000054721"/>
    </source>
</evidence>
<proteinExistence type="predicted"/>
<comment type="caution">
    <text evidence="1">The sequence shown here is derived from an EMBL/GenBank/DDBJ whole genome shotgun (WGS) entry which is preliminary data.</text>
</comment>
<reference evidence="1 2" key="1">
    <citation type="submission" date="2015-05" db="EMBL/GenBank/DDBJ databases">
        <title>Evolution of Trichinella species and genotypes.</title>
        <authorList>
            <person name="Korhonen P.K."/>
            <person name="Edoardo P."/>
            <person name="Giuseppe L.R."/>
            <person name="Gasser R.B."/>
        </authorList>
    </citation>
    <scope>NUCLEOTIDE SEQUENCE [LARGE SCALE GENOMIC DNA]</scope>
    <source>
        <strain evidence="1">ISS10</strain>
    </source>
</reference>
<dbReference type="AlphaFoldDB" id="A0A0V1KJA7"/>
<evidence type="ECO:0000313" key="1">
    <source>
        <dbReference type="EMBL" id="KRZ46965.1"/>
    </source>
</evidence>
<keyword evidence="2" id="KW-1185">Reference proteome</keyword>
<protein>
    <submittedName>
        <fullName evidence="1">Uncharacterized protein</fullName>
    </submittedName>
</protein>
<sequence length="86" mass="9369">MPKRNISRCVMDEVKIARRHGPPGGRRCGGTVHITDSVTTTVITVVSKVTDCTDETREKMAGLLRLRAETISVSDDDLGSTSVVKR</sequence>
<name>A0A0V1KJA7_9BILA</name>
<dbReference type="OrthoDB" id="5928860at2759"/>
<gene>
    <name evidence="1" type="ORF">T02_8316</name>
</gene>
<dbReference type="STRING" id="6335.A0A0V1KJA7"/>